<feature type="transmembrane region" description="Helical" evidence="8">
    <location>
        <begin position="49"/>
        <end position="72"/>
    </location>
</feature>
<evidence type="ECO:0000256" key="1">
    <source>
        <dbReference type="ARBA" id="ARBA00004141"/>
    </source>
</evidence>
<evidence type="ECO:0000256" key="7">
    <source>
        <dbReference type="PIRSR" id="PIRSR600175-1"/>
    </source>
</evidence>
<keyword evidence="7" id="KW-0915">Sodium</keyword>
<dbReference type="GO" id="GO:0046872">
    <property type="term" value="F:metal ion binding"/>
    <property type="evidence" value="ECO:0007669"/>
    <property type="project" value="UniProtKB-KW"/>
</dbReference>
<dbReference type="EMBL" id="GL379930">
    <property type="protein sequence ID" value="EGT36106.1"/>
    <property type="molecule type" value="Genomic_DNA"/>
</dbReference>
<dbReference type="GO" id="GO:0005332">
    <property type="term" value="F:gamma-aminobutyric acid:sodium:chloride symporter activity"/>
    <property type="evidence" value="ECO:0007669"/>
    <property type="project" value="TreeGrafter"/>
</dbReference>
<comment type="subcellular location">
    <subcellularLocation>
        <location evidence="1">Membrane</location>
        <topology evidence="1">Multi-pass membrane protein</topology>
    </subcellularLocation>
</comment>
<keyword evidence="3 8" id="KW-0812">Transmembrane</keyword>
<sequence>MSLIGGAAVFSTLGFLAQQRGVAVPDVVKSGLSLAFVVYPEAITQMPLPWLWSFLFFFMLFLLGASTEIVLVDGLCACIYDQSRKARNNKWKVVIAWCLVFYVCGFVFSTRAGMYWFEMFDEYAAGFSSVCAVVAELLVVMFVYGFRNVRDDISNHEIRQEAGFDDEEEDESMEFILEGSFLRCGKSKLKNKKVKHAVEELYELHKVVVIDKCPSVTEMITKKMCSDFWNSKIHTDKFLSTMDVFFHMLHLAAMSCQAGEQESVCPLEFLHLKFEQILSNNGITMNPVGNKMWIEQKEKIKSYPFIKKSSVNYIITFLIDII</sequence>
<dbReference type="PANTHER" id="PTHR11616:SF326">
    <property type="entry name" value="SODIUM-DEPENDENT TRANSPORTER SNF-5"/>
    <property type="match status" value="1"/>
</dbReference>
<dbReference type="InParanoid" id="G0NR40"/>
<evidence type="ECO:0000256" key="3">
    <source>
        <dbReference type="ARBA" id="ARBA00022692"/>
    </source>
</evidence>
<protein>
    <submittedName>
        <fullName evidence="9">Uncharacterized protein</fullName>
    </submittedName>
</protein>
<dbReference type="eggNOG" id="KOG3660">
    <property type="taxonomic scope" value="Eukaryota"/>
</dbReference>
<feature type="transmembrane region" description="Helical" evidence="8">
    <location>
        <begin position="123"/>
        <end position="146"/>
    </location>
</feature>
<evidence type="ECO:0000256" key="4">
    <source>
        <dbReference type="ARBA" id="ARBA00022847"/>
    </source>
</evidence>
<keyword evidence="4" id="KW-0769">Symport</keyword>
<dbReference type="SUPFAM" id="SSF161070">
    <property type="entry name" value="SNF-like"/>
    <property type="match status" value="1"/>
</dbReference>
<gene>
    <name evidence="9" type="ORF">CAEBREN_02107</name>
</gene>
<dbReference type="Proteomes" id="UP000008068">
    <property type="component" value="Unassembled WGS sequence"/>
</dbReference>
<dbReference type="InterPro" id="IPR037272">
    <property type="entry name" value="SNS_sf"/>
</dbReference>
<dbReference type="PRINTS" id="PR00176">
    <property type="entry name" value="NANEUSMPORT"/>
</dbReference>
<dbReference type="PANTHER" id="PTHR11616">
    <property type="entry name" value="SODIUM/CHLORIDE DEPENDENT TRANSPORTER"/>
    <property type="match status" value="1"/>
</dbReference>
<dbReference type="HOGENOM" id="CLU_863886_0_0_1"/>
<dbReference type="OrthoDB" id="6581954at2759"/>
<dbReference type="AlphaFoldDB" id="G0NR40"/>
<keyword evidence="7" id="KW-0479">Metal-binding</keyword>
<evidence type="ECO:0000256" key="8">
    <source>
        <dbReference type="SAM" id="Phobius"/>
    </source>
</evidence>
<evidence type="ECO:0000256" key="2">
    <source>
        <dbReference type="ARBA" id="ARBA00022448"/>
    </source>
</evidence>
<reference evidence="10" key="1">
    <citation type="submission" date="2011-07" db="EMBL/GenBank/DDBJ databases">
        <authorList>
            <consortium name="Caenorhabditis brenneri Sequencing and Analysis Consortium"/>
            <person name="Wilson R.K."/>
        </authorList>
    </citation>
    <scope>NUCLEOTIDE SEQUENCE [LARGE SCALE GENOMIC DNA]</scope>
    <source>
        <strain evidence="10">PB2801</strain>
    </source>
</reference>
<dbReference type="GO" id="GO:0043005">
    <property type="term" value="C:neuron projection"/>
    <property type="evidence" value="ECO:0007669"/>
    <property type="project" value="TreeGrafter"/>
</dbReference>
<evidence type="ECO:0000256" key="5">
    <source>
        <dbReference type="ARBA" id="ARBA00022989"/>
    </source>
</evidence>
<feature type="binding site" evidence="7">
    <location>
        <position position="63"/>
    </location>
    <ligand>
        <name>Na(+)</name>
        <dbReference type="ChEBI" id="CHEBI:29101"/>
        <label>1</label>
    </ligand>
</feature>
<organism evidence="10">
    <name type="scientific">Caenorhabditis brenneri</name>
    <name type="common">Nematode worm</name>
    <dbReference type="NCBI Taxonomy" id="135651"/>
    <lineage>
        <taxon>Eukaryota</taxon>
        <taxon>Metazoa</taxon>
        <taxon>Ecdysozoa</taxon>
        <taxon>Nematoda</taxon>
        <taxon>Chromadorea</taxon>
        <taxon>Rhabditida</taxon>
        <taxon>Rhabditina</taxon>
        <taxon>Rhabditomorpha</taxon>
        <taxon>Rhabditoidea</taxon>
        <taxon>Rhabditidae</taxon>
        <taxon>Peloderinae</taxon>
        <taxon>Caenorhabditis</taxon>
    </lineage>
</organism>
<keyword evidence="6 8" id="KW-0472">Membrane</keyword>
<keyword evidence="10" id="KW-1185">Reference proteome</keyword>
<evidence type="ECO:0000313" key="9">
    <source>
        <dbReference type="EMBL" id="EGT36106.1"/>
    </source>
</evidence>
<dbReference type="GO" id="GO:0005886">
    <property type="term" value="C:plasma membrane"/>
    <property type="evidence" value="ECO:0007669"/>
    <property type="project" value="TreeGrafter"/>
</dbReference>
<dbReference type="Pfam" id="PF00209">
    <property type="entry name" value="SNF"/>
    <property type="match status" value="1"/>
</dbReference>
<dbReference type="InterPro" id="IPR000175">
    <property type="entry name" value="Na/ntran_symport"/>
</dbReference>
<dbReference type="STRING" id="135651.G0NR40"/>
<keyword evidence="2" id="KW-0813">Transport</keyword>
<accession>G0NR40</accession>
<name>G0NR40_CAEBE</name>
<feature type="transmembrane region" description="Helical" evidence="8">
    <location>
        <begin position="93"/>
        <end position="117"/>
    </location>
</feature>
<dbReference type="PROSITE" id="PS50267">
    <property type="entry name" value="NA_NEUROTRAN_SYMP_3"/>
    <property type="match status" value="1"/>
</dbReference>
<keyword evidence="5 8" id="KW-1133">Transmembrane helix</keyword>
<evidence type="ECO:0000313" key="10">
    <source>
        <dbReference type="Proteomes" id="UP000008068"/>
    </source>
</evidence>
<evidence type="ECO:0000256" key="6">
    <source>
        <dbReference type="ARBA" id="ARBA00023136"/>
    </source>
</evidence>
<proteinExistence type="predicted"/>